<evidence type="ECO:0000313" key="4">
    <source>
        <dbReference type="EMBL" id="KOB61793.1"/>
    </source>
</evidence>
<keyword evidence="2" id="KW-0378">Hydrolase</keyword>
<evidence type="ECO:0000259" key="3">
    <source>
        <dbReference type="Pfam" id="PF00561"/>
    </source>
</evidence>
<dbReference type="KEGG" id="pfh:PFHG_03529"/>
<feature type="domain" description="AB hydrolase-1" evidence="3">
    <location>
        <begin position="604"/>
        <end position="699"/>
    </location>
</feature>
<dbReference type="OrthoDB" id="194865at2759"/>
<dbReference type="PANTHER" id="PTHR46118">
    <property type="entry name" value="PROTEIN ABHD11"/>
    <property type="match status" value="1"/>
</dbReference>
<dbReference type="GO" id="GO:0052689">
    <property type="term" value="F:carboxylic ester hydrolase activity"/>
    <property type="evidence" value="ECO:0007669"/>
    <property type="project" value="TreeGrafter"/>
</dbReference>
<dbReference type="Pfam" id="PF00561">
    <property type="entry name" value="Abhydrolase_1"/>
    <property type="match status" value="1"/>
</dbReference>
<accession>A0A0L7KEP2</accession>
<reference evidence="4 5" key="1">
    <citation type="submission" date="2006-03" db="EMBL/GenBank/DDBJ databases">
        <title>Annotation of Plasmodium falciparum HB3.</title>
        <authorList>
            <consortium name="The Broad Institute Genome Sequencing Platform"/>
            <person name="Volkman S.K."/>
            <person name="Neafsey D.E."/>
            <person name="Dash A.P."/>
            <person name="Chitnis C.E."/>
            <person name="Hartl D.L."/>
            <person name="Young S.K."/>
            <person name="Zeng Q."/>
            <person name="Koehrsen M."/>
            <person name="Alvarado L."/>
            <person name="Berlin A."/>
            <person name="Borenstein D."/>
            <person name="Chapman S.B."/>
            <person name="Chen Z."/>
            <person name="Engels R."/>
            <person name="Freedman E."/>
            <person name="Gellesch M."/>
            <person name="Goldberg J."/>
            <person name="Griggs A."/>
            <person name="Gujja S."/>
            <person name="Heilman E.R."/>
            <person name="Heiman D.I."/>
            <person name="Howarth C."/>
            <person name="Jen D."/>
            <person name="Larson L."/>
            <person name="Mehta T."/>
            <person name="Neiman D."/>
            <person name="Park D."/>
            <person name="Pearson M."/>
            <person name="Roberts A."/>
            <person name="Saif S."/>
            <person name="Shea T."/>
            <person name="Shenoy N."/>
            <person name="Sisk P."/>
            <person name="Stolte C."/>
            <person name="Sykes S."/>
            <person name="Walk T."/>
            <person name="White J."/>
            <person name="Yandava C."/>
            <person name="Haas B."/>
            <person name="Henn M.R."/>
            <person name="Nusbaum C."/>
            <person name="Birren B."/>
        </authorList>
    </citation>
    <scope>NUCLEOTIDE SEQUENCE [LARGE SCALE GENOMIC DNA]</scope>
    <source>
        <strain evidence="4">HB3</strain>
    </source>
</reference>
<dbReference type="InterPro" id="IPR000073">
    <property type="entry name" value="AB_hydrolase_1"/>
</dbReference>
<name>A0A0L7KEP2_PLAFX</name>
<dbReference type="EMBL" id="CH672023">
    <property type="protein sequence ID" value="KOB61793.1"/>
    <property type="molecule type" value="Genomic_DNA"/>
</dbReference>
<dbReference type="AlphaFoldDB" id="A0A0L7KEP2"/>
<dbReference type="Proteomes" id="UP000054289">
    <property type="component" value="Unassembled WGS sequence"/>
</dbReference>
<comment type="similarity">
    <text evidence="1">Belongs to the AB hydrolase superfamily.</text>
</comment>
<evidence type="ECO:0000256" key="2">
    <source>
        <dbReference type="ARBA" id="ARBA00022801"/>
    </source>
</evidence>
<proteinExistence type="inferred from homology"/>
<evidence type="ECO:0000256" key="1">
    <source>
        <dbReference type="ARBA" id="ARBA00008645"/>
    </source>
</evidence>
<dbReference type="SUPFAM" id="SSF53474">
    <property type="entry name" value="alpha/beta-Hydrolases"/>
    <property type="match status" value="1"/>
</dbReference>
<sequence length="861" mass="102666">MTMENHNNAKQDIDKNKVECDNKYIYTKFPMFDMHKKIKYYNNKISDINLENIKLKRCKKHLETHILEENIIFEKNFKNYEKIISNALRLGYSCMNLCTILNKLINKDKLYVLRLLLRKRDEFKNNIIKSYIHKHMENKIYFKTLTNIIQNFALKNKNFVTIFLVHHIKNKIKLHFIHFYNVILYQYNNVKEKCKHISILQSNNHFISNKLYLQNIHILNKILALFKLSYIIKNRFRLNVQNFFVYMLEKKKKKKNYFMKEKNDNIINMKCPTNNIEDDTINTTTNYNMDKENLINYEYCTNKKKNFIENTFFINDNSSSTSSCILHPNDFYNYLYNEELKKYIYNDTKYNQINIYDKSIYQKLKQKEKDKKKIYHKENSILQIQSYLDHKIVKKNIYIHSLKKELEDLFFEIPNDVKIHHNQKEQIKNVQTSCNEQIEKIQRTLKNIRNKHFFFIIGMGPPENLQLKASDNCDLNLYKNFKFLNNMSNTSGSITNKGKRTSKINYHNNYRFVSSEDKSMMNNFFIKLNKIKNFPNYNTLWKIKKCGYFFLSYKNGKNNWNRISVNTITSSNNNEKITDDVLDGISFSIRDNTHIFKNETKDIPIVLLHGCYGSRKNFIFFSKLLKSNKVITMDLRNHGDSKHTENMRFDEIENDIKNVLKKLHIKECCLIGFSLGGKASMYCALKNSSLFSHLIIMDILPFNYNCNKNPIKLPFNISQVTSILYHIKHEKKPRNKLEFLQYLKCELPDISNSFAQFLCMSLKENNDKNQLTWKINIDAIYKDLPFIMNFPLNSQEYKYLNPCNFIIAKKSDLVCSIPNFDKIIKDYFPSASQIILENSTHTVYIDEAQQCADIINGMLNK</sequence>
<evidence type="ECO:0000313" key="5">
    <source>
        <dbReference type="Proteomes" id="UP000054289"/>
    </source>
</evidence>
<dbReference type="InterPro" id="IPR029058">
    <property type="entry name" value="AB_hydrolase_fold"/>
</dbReference>
<protein>
    <recommendedName>
        <fullName evidence="3">AB hydrolase-1 domain-containing protein</fullName>
    </recommendedName>
</protein>
<organism evidence="4 5">
    <name type="scientific">Plasmodium falciparum (isolate HB3)</name>
    <dbReference type="NCBI Taxonomy" id="137071"/>
    <lineage>
        <taxon>Eukaryota</taxon>
        <taxon>Sar</taxon>
        <taxon>Alveolata</taxon>
        <taxon>Apicomplexa</taxon>
        <taxon>Aconoidasida</taxon>
        <taxon>Haemosporida</taxon>
        <taxon>Plasmodiidae</taxon>
        <taxon>Plasmodium</taxon>
        <taxon>Plasmodium (Laverania)</taxon>
    </lineage>
</organism>
<dbReference type="Gene3D" id="3.40.50.1820">
    <property type="entry name" value="alpha/beta hydrolase"/>
    <property type="match status" value="1"/>
</dbReference>
<gene>
    <name evidence="4" type="ORF">PFHG_03529</name>
</gene>
<dbReference type="PANTHER" id="PTHR46118:SF4">
    <property type="entry name" value="PROTEIN ABHD11"/>
    <property type="match status" value="1"/>
</dbReference>
<reference evidence="5" key="2">
    <citation type="submission" date="2006-03" db="EMBL/GenBank/DDBJ databases">
        <title>The genome sequence of the Plasmodium falciparum HB3.</title>
        <authorList>
            <consortium name="The Broad Institute Genome Sequencing Platform"/>
            <person name="Birren B."/>
            <person name="Lander E."/>
            <person name="Galagan J."/>
            <person name="Nusbaum C."/>
            <person name="Devon K."/>
            <person name="Henn M."/>
            <person name="Jaffe D."/>
            <person name="Butler J."/>
            <person name="Alvarez P."/>
            <person name="Gnerre S."/>
            <person name="Grabherr M."/>
            <person name="Kleber M."/>
            <person name="Mauceli E."/>
            <person name="Brockman W."/>
            <person name="MacCallum I.A."/>
            <person name="Rounsley S."/>
            <person name="Young S."/>
            <person name="LaButti K."/>
            <person name="Pushparaj V."/>
            <person name="DeCaprio D."/>
            <person name="Crawford M."/>
            <person name="Koehrsen M."/>
            <person name="Engels R."/>
            <person name="Montgomery P."/>
            <person name="Pearson M."/>
            <person name="Howarth C."/>
            <person name="Larson L."/>
            <person name="Luoma S."/>
            <person name="White J."/>
            <person name="Kodira C."/>
            <person name="Zeng Q."/>
            <person name="Oleary S."/>
            <person name="Yandava C."/>
            <person name="Alvarado L."/>
            <person name="Wirth D."/>
            <person name="Volkman S."/>
            <person name="Hartl D."/>
        </authorList>
    </citation>
    <scope>NUCLEOTIDE SEQUENCE [LARGE SCALE GENOMIC DNA]</scope>
</reference>